<evidence type="ECO:0000313" key="14">
    <source>
        <dbReference type="Proteomes" id="UP000533598"/>
    </source>
</evidence>
<organism evidence="13 14">
    <name type="scientific">Crossiella cryophila</name>
    <dbReference type="NCBI Taxonomy" id="43355"/>
    <lineage>
        <taxon>Bacteria</taxon>
        <taxon>Bacillati</taxon>
        <taxon>Actinomycetota</taxon>
        <taxon>Actinomycetes</taxon>
        <taxon>Pseudonocardiales</taxon>
        <taxon>Pseudonocardiaceae</taxon>
        <taxon>Crossiella</taxon>
    </lineage>
</organism>
<dbReference type="CDD" id="cd06412">
    <property type="entry name" value="GH25_CH-type"/>
    <property type="match status" value="1"/>
</dbReference>
<proteinExistence type="inferred from homology"/>
<keyword evidence="7" id="KW-0081">Bacteriolytic enzyme</keyword>
<dbReference type="PANTHER" id="PTHR34135:SF2">
    <property type="entry name" value="LYSOZYME"/>
    <property type="match status" value="1"/>
</dbReference>
<sequence length="263" mass="28467">MTFSTPGARSCTLATLAILLLAATAPAHAAGSGAERAFAGAGAAETRDGTVYQPSGKPLGLDVSGHQGEVNWAAVKNNQATFAYVKATEGTGFKNPRFSQQYKGSFEVGLIRGSYHFALPDRSGGAAQANFFVDNGGGWSGDGRTLPGALDIEYNPYGPTCYGKSPAAMSGWIREFSDQYVKRTGRHPTIYTTTNWWKQCTGNDPSFGKDHPLWLARYAKELGERPAGWSFHTFWQFDDKGKFPGDQNEFNGTLDRLRVFAKG</sequence>
<evidence type="ECO:0000256" key="8">
    <source>
        <dbReference type="ARBA" id="ARBA00022801"/>
    </source>
</evidence>
<dbReference type="Pfam" id="PF01183">
    <property type="entry name" value="Glyco_hydro_25"/>
    <property type="match status" value="1"/>
</dbReference>
<dbReference type="EC" id="3.2.1.17" evidence="4"/>
<comment type="function">
    <text evidence="11">This enzyme has both lysozyme (acetylmuramidase) and diacetylmuramidase activities.</text>
</comment>
<dbReference type="InterPro" id="IPR017853">
    <property type="entry name" value="GH"/>
</dbReference>
<dbReference type="SMART" id="SM00641">
    <property type="entry name" value="Glyco_25"/>
    <property type="match status" value="1"/>
</dbReference>
<comment type="similarity">
    <text evidence="3">Belongs to the glycosyl hydrolase 25 family.</text>
</comment>
<keyword evidence="8" id="KW-0378">Hydrolase</keyword>
<dbReference type="GO" id="GO:0031640">
    <property type="term" value="P:killing of cells of another organism"/>
    <property type="evidence" value="ECO:0007669"/>
    <property type="project" value="UniProtKB-KW"/>
</dbReference>
<keyword evidence="12" id="KW-0732">Signal</keyword>
<dbReference type="EMBL" id="JACHMH010000001">
    <property type="protein sequence ID" value="MBB4677395.1"/>
    <property type="molecule type" value="Genomic_DNA"/>
</dbReference>
<gene>
    <name evidence="13" type="ORF">HNR67_003513</name>
</gene>
<feature type="signal peptide" evidence="12">
    <location>
        <begin position="1"/>
        <end position="29"/>
    </location>
</feature>
<evidence type="ECO:0000256" key="6">
    <source>
        <dbReference type="ARBA" id="ARBA00022529"/>
    </source>
</evidence>
<dbReference type="FunFam" id="3.20.20.80:FF:000060">
    <property type="entry name" value="Lysozyme M1"/>
    <property type="match status" value="1"/>
</dbReference>
<dbReference type="GO" id="GO:0009253">
    <property type="term" value="P:peptidoglycan catabolic process"/>
    <property type="evidence" value="ECO:0007669"/>
    <property type="project" value="InterPro"/>
</dbReference>
<keyword evidence="5" id="KW-0964">Secreted</keyword>
<dbReference type="GO" id="GO:0016052">
    <property type="term" value="P:carbohydrate catabolic process"/>
    <property type="evidence" value="ECO:0007669"/>
    <property type="project" value="TreeGrafter"/>
</dbReference>
<evidence type="ECO:0000256" key="9">
    <source>
        <dbReference type="ARBA" id="ARBA00023157"/>
    </source>
</evidence>
<dbReference type="AlphaFoldDB" id="A0A7W7CA64"/>
<feature type="chain" id="PRO_5030719379" description="lysozyme" evidence="12">
    <location>
        <begin position="30"/>
        <end position="263"/>
    </location>
</feature>
<dbReference type="GO" id="GO:0042742">
    <property type="term" value="P:defense response to bacterium"/>
    <property type="evidence" value="ECO:0007669"/>
    <property type="project" value="UniProtKB-KW"/>
</dbReference>
<keyword evidence="14" id="KW-1185">Reference proteome</keyword>
<evidence type="ECO:0000256" key="2">
    <source>
        <dbReference type="ARBA" id="ARBA00004613"/>
    </source>
</evidence>
<comment type="caution">
    <text evidence="13">The sequence shown here is derived from an EMBL/GenBank/DDBJ whole genome shotgun (WGS) entry which is preliminary data.</text>
</comment>
<dbReference type="GO" id="GO:0003796">
    <property type="term" value="F:lysozyme activity"/>
    <property type="evidence" value="ECO:0007669"/>
    <property type="project" value="UniProtKB-EC"/>
</dbReference>
<reference evidence="13 14" key="1">
    <citation type="submission" date="2020-08" db="EMBL/GenBank/DDBJ databases">
        <title>Sequencing the genomes of 1000 actinobacteria strains.</title>
        <authorList>
            <person name="Klenk H.-P."/>
        </authorList>
    </citation>
    <scope>NUCLEOTIDE SEQUENCE [LARGE SCALE GENOMIC DNA]</scope>
    <source>
        <strain evidence="13 14">DSM 44230</strain>
    </source>
</reference>
<dbReference type="InterPro" id="IPR002053">
    <property type="entry name" value="Glyco_hydro_25"/>
</dbReference>
<keyword evidence="9" id="KW-1015">Disulfide bond</keyword>
<name>A0A7W7CA64_9PSEU</name>
<evidence type="ECO:0000256" key="10">
    <source>
        <dbReference type="ARBA" id="ARBA00023295"/>
    </source>
</evidence>
<dbReference type="PROSITE" id="PS51904">
    <property type="entry name" value="GLYCOSYL_HYDROL_F25_2"/>
    <property type="match status" value="1"/>
</dbReference>
<evidence type="ECO:0000313" key="13">
    <source>
        <dbReference type="EMBL" id="MBB4677395.1"/>
    </source>
</evidence>
<evidence type="ECO:0000256" key="12">
    <source>
        <dbReference type="SAM" id="SignalP"/>
    </source>
</evidence>
<evidence type="ECO:0000256" key="11">
    <source>
        <dbReference type="ARBA" id="ARBA00055588"/>
    </source>
</evidence>
<dbReference type="Proteomes" id="UP000533598">
    <property type="component" value="Unassembled WGS sequence"/>
</dbReference>
<dbReference type="Gene3D" id="3.20.20.80">
    <property type="entry name" value="Glycosidases"/>
    <property type="match status" value="1"/>
</dbReference>
<comment type="subcellular location">
    <subcellularLocation>
        <location evidence="2">Secreted</location>
    </subcellularLocation>
</comment>
<protein>
    <recommendedName>
        <fullName evidence="4">lysozyme</fullName>
        <ecNumber evidence="4">3.2.1.17</ecNumber>
    </recommendedName>
</protein>
<accession>A0A7W7CA64</accession>
<evidence type="ECO:0000256" key="4">
    <source>
        <dbReference type="ARBA" id="ARBA00012732"/>
    </source>
</evidence>
<comment type="catalytic activity">
    <reaction evidence="1">
        <text>Hydrolysis of (1-&gt;4)-beta-linkages between N-acetylmuramic acid and N-acetyl-D-glucosamine residues in a peptidoglycan and between N-acetyl-D-glucosamine residues in chitodextrins.</text>
        <dbReference type="EC" id="3.2.1.17"/>
    </reaction>
</comment>
<evidence type="ECO:0000256" key="5">
    <source>
        <dbReference type="ARBA" id="ARBA00022525"/>
    </source>
</evidence>
<evidence type="ECO:0000256" key="3">
    <source>
        <dbReference type="ARBA" id="ARBA00010646"/>
    </source>
</evidence>
<dbReference type="RefSeq" id="WP_185003351.1">
    <property type="nucleotide sequence ID" value="NZ_BAAAUI010000035.1"/>
</dbReference>
<dbReference type="InterPro" id="IPR018077">
    <property type="entry name" value="Glyco_hydro_fam25_subgr"/>
</dbReference>
<keyword evidence="6" id="KW-0929">Antimicrobial</keyword>
<dbReference type="GO" id="GO:0016998">
    <property type="term" value="P:cell wall macromolecule catabolic process"/>
    <property type="evidence" value="ECO:0007669"/>
    <property type="project" value="InterPro"/>
</dbReference>
<keyword evidence="10" id="KW-0326">Glycosidase</keyword>
<dbReference type="SUPFAM" id="SSF51445">
    <property type="entry name" value="(Trans)glycosidases"/>
    <property type="match status" value="1"/>
</dbReference>
<evidence type="ECO:0000256" key="1">
    <source>
        <dbReference type="ARBA" id="ARBA00000632"/>
    </source>
</evidence>
<dbReference type="PANTHER" id="PTHR34135">
    <property type="entry name" value="LYSOZYME"/>
    <property type="match status" value="1"/>
</dbReference>
<dbReference type="GO" id="GO:0005576">
    <property type="term" value="C:extracellular region"/>
    <property type="evidence" value="ECO:0007669"/>
    <property type="project" value="UniProtKB-SubCell"/>
</dbReference>
<evidence type="ECO:0000256" key="7">
    <source>
        <dbReference type="ARBA" id="ARBA00022638"/>
    </source>
</evidence>